<keyword evidence="3" id="KW-1185">Reference proteome</keyword>
<name>A0A067TRN5_GALM3</name>
<sequence>MFKELQHPKFHRIAGQRMVIRERSSRHKLGIWNKEIQLYSTLNELNTQERTIHNNIRKIRHKRVIFFRFRTTLGKRTPIDVFRGSRYERLNVSCHHTCLDRSHGRDRGHGRHTYACHNPSHRGSHRVYHPHHRRRRLHHHLYGHRSHESSGCHRAVGRTDVRLHKSWRLGGP</sequence>
<dbReference type="HOGENOM" id="CLU_1555356_0_0_1"/>
<feature type="region of interest" description="Disordered" evidence="1">
    <location>
        <begin position="101"/>
        <end position="127"/>
    </location>
</feature>
<organism evidence="2 3">
    <name type="scientific">Galerina marginata (strain CBS 339.88)</name>
    <dbReference type="NCBI Taxonomy" id="685588"/>
    <lineage>
        <taxon>Eukaryota</taxon>
        <taxon>Fungi</taxon>
        <taxon>Dikarya</taxon>
        <taxon>Basidiomycota</taxon>
        <taxon>Agaricomycotina</taxon>
        <taxon>Agaricomycetes</taxon>
        <taxon>Agaricomycetidae</taxon>
        <taxon>Agaricales</taxon>
        <taxon>Agaricineae</taxon>
        <taxon>Strophariaceae</taxon>
        <taxon>Galerina</taxon>
    </lineage>
</organism>
<dbReference type="AlphaFoldDB" id="A0A067TRN5"/>
<evidence type="ECO:0000256" key="1">
    <source>
        <dbReference type="SAM" id="MobiDB-lite"/>
    </source>
</evidence>
<evidence type="ECO:0000313" key="3">
    <source>
        <dbReference type="Proteomes" id="UP000027222"/>
    </source>
</evidence>
<accession>A0A067TRN5</accession>
<gene>
    <name evidence="2" type="ORF">GALMADRAFT_390989</name>
</gene>
<proteinExistence type="predicted"/>
<dbReference type="Proteomes" id="UP000027222">
    <property type="component" value="Unassembled WGS sequence"/>
</dbReference>
<feature type="compositionally biased region" description="Basic residues" evidence="1">
    <location>
        <begin position="108"/>
        <end position="127"/>
    </location>
</feature>
<dbReference type="EMBL" id="KL142367">
    <property type="protein sequence ID" value="KDR85885.1"/>
    <property type="molecule type" value="Genomic_DNA"/>
</dbReference>
<protein>
    <submittedName>
        <fullName evidence="2">Uncharacterized protein</fullName>
    </submittedName>
</protein>
<reference evidence="3" key="1">
    <citation type="journal article" date="2014" name="Proc. Natl. Acad. Sci. U.S.A.">
        <title>Extensive sampling of basidiomycete genomes demonstrates inadequacy of the white-rot/brown-rot paradigm for wood decay fungi.</title>
        <authorList>
            <person name="Riley R."/>
            <person name="Salamov A.A."/>
            <person name="Brown D.W."/>
            <person name="Nagy L.G."/>
            <person name="Floudas D."/>
            <person name="Held B.W."/>
            <person name="Levasseur A."/>
            <person name="Lombard V."/>
            <person name="Morin E."/>
            <person name="Otillar R."/>
            <person name="Lindquist E.A."/>
            <person name="Sun H."/>
            <person name="LaButti K.M."/>
            <person name="Schmutz J."/>
            <person name="Jabbour D."/>
            <person name="Luo H."/>
            <person name="Baker S.E."/>
            <person name="Pisabarro A.G."/>
            <person name="Walton J.D."/>
            <person name="Blanchette R.A."/>
            <person name="Henrissat B."/>
            <person name="Martin F."/>
            <person name="Cullen D."/>
            <person name="Hibbett D.S."/>
            <person name="Grigoriev I.V."/>
        </authorList>
    </citation>
    <scope>NUCLEOTIDE SEQUENCE [LARGE SCALE GENOMIC DNA]</scope>
    <source>
        <strain evidence="3">CBS 339.88</strain>
    </source>
</reference>
<evidence type="ECO:0000313" key="2">
    <source>
        <dbReference type="EMBL" id="KDR85885.1"/>
    </source>
</evidence>